<feature type="transmembrane region" description="Helical" evidence="1">
    <location>
        <begin position="70"/>
        <end position="91"/>
    </location>
</feature>
<gene>
    <name evidence="2" type="ORF">YP76_18820</name>
</gene>
<evidence type="ECO:0000313" key="3">
    <source>
        <dbReference type="Proteomes" id="UP000033874"/>
    </source>
</evidence>
<evidence type="ECO:0000256" key="1">
    <source>
        <dbReference type="SAM" id="Phobius"/>
    </source>
</evidence>
<sequence>MGWRLLLGGMLIWALHFFGLYGIGSIWHSSMTARLLSAVLTVLCLAGEGRLIMRLSRRGGDDLDGWMRKLALAFVVLASVAIIWQGLPALLA</sequence>
<keyword evidence="1" id="KW-0472">Membrane</keyword>
<keyword evidence="1" id="KW-1133">Transmembrane helix</keyword>
<name>A0A0M3AQ11_9SPHN</name>
<dbReference type="Proteomes" id="UP000033874">
    <property type="component" value="Unassembled WGS sequence"/>
</dbReference>
<dbReference type="EMBL" id="LBIC01000009">
    <property type="protein sequence ID" value="KKW90629.1"/>
    <property type="molecule type" value="Genomic_DNA"/>
</dbReference>
<dbReference type="AlphaFoldDB" id="A0A0M3AQ11"/>
<dbReference type="PATRIC" id="fig|56193.3.peg.3956"/>
<proteinExistence type="predicted"/>
<keyword evidence="3" id="KW-1185">Reference proteome</keyword>
<keyword evidence="1" id="KW-0812">Transmembrane</keyword>
<accession>A0A0M3AQ11</accession>
<comment type="caution">
    <text evidence="2">The sequence shown here is derived from an EMBL/GenBank/DDBJ whole genome shotgun (WGS) entry which is preliminary data.</text>
</comment>
<dbReference type="STRING" id="56193.YP76_18820"/>
<feature type="transmembrane region" description="Helical" evidence="1">
    <location>
        <begin position="33"/>
        <end position="49"/>
    </location>
</feature>
<organism evidence="2 3">
    <name type="scientific">Sphingobium chungbukense</name>
    <dbReference type="NCBI Taxonomy" id="56193"/>
    <lineage>
        <taxon>Bacteria</taxon>
        <taxon>Pseudomonadati</taxon>
        <taxon>Pseudomonadota</taxon>
        <taxon>Alphaproteobacteria</taxon>
        <taxon>Sphingomonadales</taxon>
        <taxon>Sphingomonadaceae</taxon>
        <taxon>Sphingobium</taxon>
    </lineage>
</organism>
<evidence type="ECO:0000313" key="2">
    <source>
        <dbReference type="EMBL" id="KKW90629.1"/>
    </source>
</evidence>
<protein>
    <submittedName>
        <fullName evidence="2">Uncharacterized protein</fullName>
    </submittedName>
</protein>
<reference evidence="2 3" key="1">
    <citation type="submission" date="2015-04" db="EMBL/GenBank/DDBJ databases">
        <title>Genome sequence of aromatic hydrocarbons-degrading Sphingobium chungbukense DJ77.</title>
        <authorList>
            <person name="Kim Y.-C."/>
            <person name="Chae J.-C."/>
        </authorList>
    </citation>
    <scope>NUCLEOTIDE SEQUENCE [LARGE SCALE GENOMIC DNA]</scope>
    <source>
        <strain evidence="2 3">DJ77</strain>
    </source>
</reference>
<feature type="transmembrane region" description="Helical" evidence="1">
    <location>
        <begin position="5"/>
        <end position="27"/>
    </location>
</feature>
<dbReference type="RefSeq" id="WP_046765129.1">
    <property type="nucleotide sequence ID" value="NZ_LBIC01000009.1"/>
</dbReference>